<dbReference type="Gene3D" id="1.10.1000.11">
    <property type="entry name" value="Arf Nucleotide-binding Site Opener,domain 2"/>
    <property type="match status" value="1"/>
</dbReference>
<dbReference type="Pfam" id="PF01369">
    <property type="entry name" value="Sec7"/>
    <property type="match status" value="1"/>
</dbReference>
<keyword evidence="3" id="KW-0653">Protein transport</keyword>
<dbReference type="Pfam" id="PF20252">
    <property type="entry name" value="BIG2_C"/>
    <property type="match status" value="1"/>
</dbReference>
<dbReference type="Pfam" id="PF09324">
    <property type="entry name" value="Sec7-like_HDS"/>
    <property type="match status" value="1"/>
</dbReference>
<dbReference type="SUPFAM" id="SSF48371">
    <property type="entry name" value="ARM repeat"/>
    <property type="match status" value="1"/>
</dbReference>
<dbReference type="FunFam" id="1.10.220.20:FF:000002">
    <property type="entry name" value="Brefeldin A-inhibited guanine nucleotide-exchange protein 1"/>
    <property type="match status" value="1"/>
</dbReference>
<feature type="compositionally biased region" description="Polar residues" evidence="6">
    <location>
        <begin position="90"/>
        <end position="106"/>
    </location>
</feature>
<dbReference type="GO" id="GO:0032012">
    <property type="term" value="P:regulation of ARF protein signal transduction"/>
    <property type="evidence" value="ECO:0007669"/>
    <property type="project" value="InterPro"/>
</dbReference>
<dbReference type="SUPFAM" id="SSF48425">
    <property type="entry name" value="Sec7 domain"/>
    <property type="match status" value="1"/>
</dbReference>
<dbReference type="InterPro" id="IPR016024">
    <property type="entry name" value="ARM-type_fold"/>
</dbReference>
<dbReference type="OrthoDB" id="18431at2759"/>
<dbReference type="GO" id="GO:0015031">
    <property type="term" value="P:protein transport"/>
    <property type="evidence" value="ECO:0007669"/>
    <property type="project" value="UniProtKB-KW"/>
</dbReference>
<dbReference type="Pfam" id="PF16213">
    <property type="entry name" value="DCB"/>
    <property type="match status" value="1"/>
</dbReference>
<dbReference type="RefSeq" id="XP_018985343.1">
    <property type="nucleotide sequence ID" value="XM_019130486.1"/>
</dbReference>
<dbReference type="Gene3D" id="1.10.220.20">
    <property type="match status" value="1"/>
</dbReference>
<dbReference type="PANTHER" id="PTHR10663">
    <property type="entry name" value="GUANYL-NUCLEOTIDE EXCHANGE FACTOR"/>
    <property type="match status" value="1"/>
</dbReference>
<dbReference type="InterPro" id="IPR046455">
    <property type="entry name" value="Sec7/BIG1-like_C"/>
</dbReference>
<comment type="subcellular location">
    <subcellularLocation>
        <location evidence="5">Cytoplasmic vesicle</location>
        <location evidence="5">COPI-coated vesicle membrane</location>
    </subcellularLocation>
</comment>
<dbReference type="GO" id="GO:0000045">
    <property type="term" value="P:autophagosome assembly"/>
    <property type="evidence" value="ECO:0007669"/>
    <property type="project" value="EnsemblFungi"/>
</dbReference>
<dbReference type="STRING" id="984486.A0A1E3QQQ2"/>
<dbReference type="GO" id="GO:0005085">
    <property type="term" value="F:guanyl-nucleotide exchange factor activity"/>
    <property type="evidence" value="ECO:0007669"/>
    <property type="project" value="EnsemblFungi"/>
</dbReference>
<dbReference type="InterPro" id="IPR015403">
    <property type="entry name" value="Mon2/Sec7/BIG1-like_HDS"/>
</dbReference>
<dbReference type="FunFam" id="1.10.1000.11:FF:000003">
    <property type="entry name" value="Brefeldin A-inhibited guanine nucleotide-exchange protein 1"/>
    <property type="match status" value="1"/>
</dbReference>
<dbReference type="PANTHER" id="PTHR10663:SF375">
    <property type="entry name" value="LD29171P"/>
    <property type="match status" value="1"/>
</dbReference>
<dbReference type="SMART" id="SM00222">
    <property type="entry name" value="Sec7"/>
    <property type="match status" value="1"/>
</dbReference>
<feature type="compositionally biased region" description="Polar residues" evidence="6">
    <location>
        <begin position="132"/>
        <end position="151"/>
    </location>
</feature>
<dbReference type="GO" id="GO:0005829">
    <property type="term" value="C:cytosol"/>
    <property type="evidence" value="ECO:0007669"/>
    <property type="project" value="EnsemblFungi"/>
</dbReference>
<dbReference type="InterPro" id="IPR032691">
    <property type="entry name" value="Mon2/Sec7/BIG1-like_HUS"/>
</dbReference>
<dbReference type="InterPro" id="IPR000904">
    <property type="entry name" value="Sec7_dom"/>
</dbReference>
<evidence type="ECO:0000313" key="8">
    <source>
        <dbReference type="EMBL" id="ODQ80015.1"/>
    </source>
</evidence>
<evidence type="ECO:0000256" key="6">
    <source>
        <dbReference type="SAM" id="MobiDB-lite"/>
    </source>
</evidence>
<dbReference type="CDD" id="cd00171">
    <property type="entry name" value="Sec7"/>
    <property type="match status" value="1"/>
</dbReference>
<keyword evidence="2" id="KW-0963">Cytoplasm</keyword>
<reference evidence="9" key="1">
    <citation type="submission" date="2016-05" db="EMBL/GenBank/DDBJ databases">
        <title>Comparative genomics of biotechnologically important yeasts.</title>
        <authorList>
            <consortium name="DOE Joint Genome Institute"/>
            <person name="Riley R."/>
            <person name="Haridas S."/>
            <person name="Wolfe K.H."/>
            <person name="Lopes M.R."/>
            <person name="Hittinger C.T."/>
            <person name="Goker M."/>
            <person name="Salamov A."/>
            <person name="Wisecaver J."/>
            <person name="Long T.M."/>
            <person name="Aerts A.L."/>
            <person name="Barry K."/>
            <person name="Choi C."/>
            <person name="Clum A."/>
            <person name="Coughlan A.Y."/>
            <person name="Deshpande S."/>
            <person name="Douglass A.P."/>
            <person name="Hanson S.J."/>
            <person name="Klenk H.-P."/>
            <person name="Labutti K."/>
            <person name="Lapidus A."/>
            <person name="Lindquist E."/>
            <person name="Lipzen A."/>
            <person name="Meier-Kolthoff J.P."/>
            <person name="Ohm R.A."/>
            <person name="Otillar R.P."/>
            <person name="Pangilinan J."/>
            <person name="Peng Y."/>
            <person name="Rokas A."/>
            <person name="Rosa C.A."/>
            <person name="Scheuner C."/>
            <person name="Sibirny A.A."/>
            <person name="Slot J.C."/>
            <person name="Stielow J.B."/>
            <person name="Sun H."/>
            <person name="Kurtzman C.P."/>
            <person name="Blackwell M."/>
            <person name="Grigoriev I.V."/>
            <person name="Jeffries T.W."/>
        </authorList>
    </citation>
    <scope>NUCLEOTIDE SEQUENCE [LARGE SCALE GENOMIC DNA]</scope>
    <source>
        <strain evidence="9">NRRL Y-12698</strain>
    </source>
</reference>
<keyword evidence="4" id="KW-0472">Membrane</keyword>
<gene>
    <name evidence="8" type="ORF">BABINDRAFT_167115</name>
</gene>
<protein>
    <recommendedName>
        <fullName evidence="7">SEC7 domain-containing protein</fullName>
    </recommendedName>
</protein>
<evidence type="ECO:0000256" key="4">
    <source>
        <dbReference type="ARBA" id="ARBA00023136"/>
    </source>
</evidence>
<evidence type="ECO:0000256" key="2">
    <source>
        <dbReference type="ARBA" id="ARBA00022490"/>
    </source>
</evidence>
<evidence type="ECO:0000256" key="3">
    <source>
        <dbReference type="ARBA" id="ARBA00022927"/>
    </source>
</evidence>
<dbReference type="GO" id="GO:0140455">
    <property type="term" value="P:cytoplasm protein quality control"/>
    <property type="evidence" value="ECO:0007669"/>
    <property type="project" value="EnsemblFungi"/>
</dbReference>
<feature type="region of interest" description="Disordered" evidence="6">
    <location>
        <begin position="125"/>
        <end position="151"/>
    </location>
</feature>
<keyword evidence="9" id="KW-1185">Reference proteome</keyword>
<evidence type="ECO:0000313" key="9">
    <source>
        <dbReference type="Proteomes" id="UP000094336"/>
    </source>
</evidence>
<dbReference type="GO" id="GO:0006888">
    <property type="term" value="P:endoplasmic reticulum to Golgi vesicle-mediated transport"/>
    <property type="evidence" value="ECO:0007669"/>
    <property type="project" value="EnsemblFungi"/>
</dbReference>
<feature type="compositionally biased region" description="Low complexity" evidence="6">
    <location>
        <begin position="75"/>
        <end position="89"/>
    </location>
</feature>
<feature type="region of interest" description="Disordered" evidence="6">
    <location>
        <begin position="1"/>
        <end position="113"/>
    </location>
</feature>
<accession>A0A1E3QQQ2</accession>
<keyword evidence="1" id="KW-0813">Transport</keyword>
<dbReference type="Proteomes" id="UP000094336">
    <property type="component" value="Unassembled WGS sequence"/>
</dbReference>
<dbReference type="GO" id="GO:0005802">
    <property type="term" value="C:trans-Golgi network"/>
    <property type="evidence" value="ECO:0007669"/>
    <property type="project" value="EnsemblFungi"/>
</dbReference>
<dbReference type="InterPro" id="IPR032629">
    <property type="entry name" value="DCB_dom"/>
</dbReference>
<proteinExistence type="predicted"/>
<dbReference type="InterPro" id="IPR023394">
    <property type="entry name" value="Sec7_C_sf"/>
</dbReference>
<dbReference type="GeneID" id="30148339"/>
<dbReference type="PROSITE" id="PS50190">
    <property type="entry name" value="SEC7"/>
    <property type="match status" value="1"/>
</dbReference>
<name>A0A1E3QQQ2_9ASCO</name>
<evidence type="ECO:0000259" key="7">
    <source>
        <dbReference type="PROSITE" id="PS50190"/>
    </source>
</evidence>
<dbReference type="EMBL" id="KV454431">
    <property type="protein sequence ID" value="ODQ80015.1"/>
    <property type="molecule type" value="Genomic_DNA"/>
</dbReference>
<evidence type="ECO:0000256" key="1">
    <source>
        <dbReference type="ARBA" id="ARBA00022448"/>
    </source>
</evidence>
<dbReference type="GO" id="GO:0006891">
    <property type="term" value="P:intra-Golgi vesicle-mediated transport"/>
    <property type="evidence" value="ECO:0007669"/>
    <property type="project" value="EnsemblFungi"/>
</dbReference>
<dbReference type="InterPro" id="IPR035999">
    <property type="entry name" value="Sec7_dom_sf"/>
</dbReference>
<feature type="domain" description="SEC7" evidence="7">
    <location>
        <begin position="725"/>
        <end position="912"/>
    </location>
</feature>
<evidence type="ECO:0000256" key="5">
    <source>
        <dbReference type="ARBA" id="ARBA00060451"/>
    </source>
</evidence>
<dbReference type="GO" id="GO:0030663">
    <property type="term" value="C:COPI-coated vesicle membrane"/>
    <property type="evidence" value="ECO:0007669"/>
    <property type="project" value="UniProtKB-SubCell"/>
</dbReference>
<sequence>METTDSPDSAMEDISLGSPSRSDSGVDPVHIDHPRKLTSGEIAVEGSTDTKNNTKEESIANGVIAHTLKDKDANGNDATAAADDPTNKAQINGTSLPVPVSDSNSVPEPKANVLPALTPTTSVVESAIESKLSPSDSHLQESPSSQETDVPSISVTAPALTSVPVPSFTPNSTSVYILTTFGNIAKLVNKKNVTLHSSLKKALEKLKTGQLPEGAAMFETLRLTLKVGNVDAKILALDCLSKLFSFSLFGDTVDVPPAGAITLTSPEDPNSIVTPPPRVRLVDAAIQSITDSFQVETFDAKMELQVIRALMSAVLNEKIPAHGSSLLTAVRQLYNIFLLSLSTSNQGIAQASLTQVIASVYDRVRTSRADRSAIVSAENLPATDISEKEESAKLTLDTLATVPDDERVADGEGSEDELFVKDAFLLFRTLCKLSVKDIVDGEDMRSQAVRSKLLALHVVHSILKEHIDLFLADIELVSASGRDSTRFIDSIKQYLCLVLSKNAALAVSPVYEICLEIFWLLVSNLRSEFKNAIPVFLDEIYFPVAETKTSSPHQKRYLLSVMQRICYDPRVLIEFYLNYDCDTSMPNICERLIDYLTRLSLTRVEATLSQKQAYWDTADRSIAFYNLSQVPSQAIASVGSKHAHIDAPLPFPTDFSLKMVSIKCIVGVLQSLHSWAQKGISVDALKDRKRASTVGSHSVTPSLLESTSFIGDPLMAAMEKDDPSQFASLKQRKTMLLEGIKLFNYKPKRGLDKLISDGFTTDAPEEIAKFILATDGLDKAQLGEFLGEGDEEHIAIMHAFVNQMDFNQLRFVDAMRVFLQSFRLPGESQKIDRFMLKFAERYVLGNPTIFANADTAYILAYSVVMLNTDQHSAQVKNRMTPEEFIKNNRGIDDGKDLPREFLEEVYTEIQNNEIKLHSEQHAAMIAGSTAPTAQGFFARDTSREAYMQISKELSSKTTELFRTLGRQRTKEPSRSVFYAASHVSHVKSIFDTLWMSLLAGLTPPFKEYDDEDTTRRCLEGIKLAIKIAGMFELDYARTSFIGALVQFANLSNIEEMQPKNVEAIYVLLDIAATEGDQLKTSWELVLRSISQLERLQLIARGVDSDSIPDVSMAKLANRESIDSTRTQSSFFGSSFFGSSSTQSQQASQKHFNQNMSAQVMNLLAATQLGVDVDRIFEQSSYLSGSGIIEFVKALTAVSSEEVESSGNSSHPRMFSLQKMVDVCYYNMDRIRLEWTGLWAIMGDKFNKFGCHSNPVIVFFALDSLRQLSMRFMEIEELAHFKFQKEFLKPFEHIMINNPSVEIQEMVLECLGNMILAKSDKIRSGWKAMLVVLTTGANSSHAKIVFKTDKILTRIYDQSFDCIYDQGAFSDMIGVYVTLAMNRGFPKVGLHALNVLKKMIIQVADKKFEDEPTDEEEVSMLITETDSENKLWFPILSGLHEVIMKGVDLEIRSRALNYMFDALVDYGKHFEPSFWDSVCRQLLFPLFGVLSKHWDINQFGSDDELSVWLSTTLIQALRNMVALFTHYFEALSRMLDGFLELLISCVCQENDTIARIGRSCLQLLVVENMSRFSPAHWNQITEGYVRLFDLTTAKELFKADPLNSTYITTGADGVDIVHDIANLNLDDDSVLLEVRTQIQLQKAKDKSAIVVKCVLQLLMIESLSELLLNDEFYGVIPFLCMVQLTGLLETSFRFARDFNDDYNLRVRLFNSGVIDRLPNLLKQESSSAAVFIGIQFRLYCDTAKVEPVHRKQLIDALVPMCNDLIDRFVTFDEQSQLKNIVTWRPVVVEILQGYYELEEEDFVEFCPVIHDLALRIFDRNIQADLRLAMKGFFSRVGDLYLDRK</sequence>
<organism evidence="8 9">
    <name type="scientific">Babjeviella inositovora NRRL Y-12698</name>
    <dbReference type="NCBI Taxonomy" id="984486"/>
    <lineage>
        <taxon>Eukaryota</taxon>
        <taxon>Fungi</taxon>
        <taxon>Dikarya</taxon>
        <taxon>Ascomycota</taxon>
        <taxon>Saccharomycotina</taxon>
        <taxon>Pichiomycetes</taxon>
        <taxon>Serinales incertae sedis</taxon>
        <taxon>Babjeviella</taxon>
    </lineage>
</organism>
<dbReference type="Pfam" id="PF12783">
    <property type="entry name" value="Sec7-like_HUS"/>
    <property type="match status" value="1"/>
</dbReference>
<dbReference type="GO" id="GO:0005770">
    <property type="term" value="C:late endosome"/>
    <property type="evidence" value="ECO:0007669"/>
    <property type="project" value="EnsemblFungi"/>
</dbReference>